<evidence type="ECO:0000256" key="2">
    <source>
        <dbReference type="SAM" id="SignalP"/>
    </source>
</evidence>
<reference evidence="4 5" key="1">
    <citation type="submission" date="2022-01" db="EMBL/GenBank/DDBJ databases">
        <title>Draft genome sequence of Sabulilitoribacter multivorans KCTC 32326.</title>
        <authorList>
            <person name="Oh J.-S."/>
        </authorList>
    </citation>
    <scope>NUCLEOTIDE SEQUENCE [LARGE SCALE GENOMIC DNA]</scope>
    <source>
        <strain evidence="4 5">M-M16</strain>
    </source>
</reference>
<dbReference type="EMBL" id="JAKKDV010000003">
    <property type="protein sequence ID" value="MCF7560887.1"/>
    <property type="molecule type" value="Genomic_DNA"/>
</dbReference>
<keyword evidence="1" id="KW-1134">Transmembrane beta strand</keyword>
<name>A0ABS9IJW8_9FLAO</name>
<keyword evidence="4" id="KW-0675">Receptor</keyword>
<dbReference type="Pfam" id="PF07715">
    <property type="entry name" value="Plug"/>
    <property type="match status" value="1"/>
</dbReference>
<feature type="domain" description="TonB-dependent receptor plug" evidence="3">
    <location>
        <begin position="124"/>
        <end position="216"/>
    </location>
</feature>
<dbReference type="InterPro" id="IPR008969">
    <property type="entry name" value="CarboxyPept-like_regulatory"/>
</dbReference>
<evidence type="ECO:0000256" key="1">
    <source>
        <dbReference type="PROSITE-ProRule" id="PRU01360"/>
    </source>
</evidence>
<accession>A0ABS9IJW8</accession>
<keyword evidence="5" id="KW-1185">Reference proteome</keyword>
<dbReference type="Gene3D" id="2.60.40.1120">
    <property type="entry name" value="Carboxypeptidase-like, regulatory domain"/>
    <property type="match status" value="1"/>
</dbReference>
<keyword evidence="1" id="KW-0813">Transport</keyword>
<keyword evidence="1" id="KW-0812">Transmembrane</keyword>
<protein>
    <submittedName>
        <fullName evidence="4">TonB-dependent receptor plug domain-containing protein</fullName>
    </submittedName>
</protein>
<dbReference type="Proteomes" id="UP001200022">
    <property type="component" value="Unassembled WGS sequence"/>
</dbReference>
<dbReference type="InterPro" id="IPR012910">
    <property type="entry name" value="Plug_dom"/>
</dbReference>
<comment type="caution">
    <text evidence="4">The sequence shown here is derived from an EMBL/GenBank/DDBJ whole genome shotgun (WGS) entry which is preliminary data.</text>
</comment>
<gene>
    <name evidence="4" type="ORF">L3X39_09595</name>
</gene>
<proteinExistence type="inferred from homology"/>
<dbReference type="RefSeq" id="WP_237231566.1">
    <property type="nucleotide sequence ID" value="NZ_JAKKDV010000003.1"/>
</dbReference>
<feature type="signal peptide" evidence="2">
    <location>
        <begin position="1"/>
        <end position="23"/>
    </location>
</feature>
<comment type="subcellular location">
    <subcellularLocation>
        <location evidence="1">Cell outer membrane</location>
        <topology evidence="1">Multi-pass membrane protein</topology>
    </subcellularLocation>
</comment>
<dbReference type="SUPFAM" id="SSF56935">
    <property type="entry name" value="Porins"/>
    <property type="match status" value="1"/>
</dbReference>
<keyword evidence="1" id="KW-0998">Cell outer membrane</keyword>
<dbReference type="Pfam" id="PF13715">
    <property type="entry name" value="CarbopepD_reg_2"/>
    <property type="match status" value="1"/>
</dbReference>
<dbReference type="InterPro" id="IPR037066">
    <property type="entry name" value="Plug_dom_sf"/>
</dbReference>
<evidence type="ECO:0000259" key="3">
    <source>
        <dbReference type="Pfam" id="PF07715"/>
    </source>
</evidence>
<evidence type="ECO:0000313" key="4">
    <source>
        <dbReference type="EMBL" id="MCF7560887.1"/>
    </source>
</evidence>
<dbReference type="InterPro" id="IPR039426">
    <property type="entry name" value="TonB-dep_rcpt-like"/>
</dbReference>
<feature type="chain" id="PRO_5046152619" evidence="2">
    <location>
        <begin position="24"/>
        <end position="820"/>
    </location>
</feature>
<dbReference type="SUPFAM" id="SSF49464">
    <property type="entry name" value="Carboxypeptidase regulatory domain-like"/>
    <property type="match status" value="1"/>
</dbReference>
<keyword evidence="2" id="KW-0732">Signal</keyword>
<organism evidence="4 5">
    <name type="scientific">Flaviramulus multivorans</name>
    <dbReference type="NCBI Taxonomy" id="1304750"/>
    <lineage>
        <taxon>Bacteria</taxon>
        <taxon>Pseudomonadati</taxon>
        <taxon>Bacteroidota</taxon>
        <taxon>Flavobacteriia</taxon>
        <taxon>Flavobacteriales</taxon>
        <taxon>Flavobacteriaceae</taxon>
        <taxon>Flaviramulus</taxon>
    </lineage>
</organism>
<dbReference type="Gene3D" id="2.170.130.10">
    <property type="entry name" value="TonB-dependent receptor, plug domain"/>
    <property type="match status" value="1"/>
</dbReference>
<sequence length="820" mass="93553">MRAKLVLTTILLLAFITIGFSQTATVKGVILDENNQPLENVNIKTETSGTQTNENGFYILNITANKDISIEFTHLSHKKVVATFNLKNGEAYEFNPVMKLTVEQIGTVVVTNNRRKEVEGIITLKPETIRKIPGANAGVENLLLTLPGVSNNNELSTQYSVRGGNYDENLVYVNGIEVYRPFLVRSGQQEGLSFVNTDMVQNVDFSAGGFQAKYGDKLSSVLDITYKNPYQFEVNADLSLLGGSLSVENISKDSKFSGIVGLRYRDNSLLVNAKETETNFKPSFADIQGYFTYKFSNKFHLSFLGNASLNKYNYEPQTRQTNFGTLTDPVALLVFYQGQEKDRYQTLFGAFKGSYFANDDLTLHLIASTYHTTEEEYFDILAQYRLGEVNTNIGDENLGDVEFSEGIGSQLNHGRNDLDALITNIEHKGDFKIKDNRIEWSVKYTNEDIRDRLIEWEVIDSAGFSIRPPRAIPINEQPYVPYSGPLEPFTNVRATNNTQINRLQAYAQWSKRSMIGSSDVWYNAGVRVHNWSVNGDGISSSNQMVFSPRGQFAIKPDWDKDMLFRVATGLYYQPPFYRELRDSSGTVQPNVKAQKSFHVVLGNDYSFKMWDRPFKLTSELYYKNLSDVNPYTLENVRIRYRASNNAKAYAYGLDLRLNGEFVPGTESWFSFGYLKTEENINNRGYISRPTDQRLKFAALFQDYVPNVPNLKLYLNLVYNTGLPGGSPSYADPYEYQNRLPDYKRADLGLQLVLVDDKKQFKRGWKKPFKELSLGFEIFNIFDVQNSITNTWVRDVYSKRQYAIPNYLTPRVFNVRTTMKF</sequence>
<comment type="similarity">
    <text evidence="1">Belongs to the TonB-dependent receptor family.</text>
</comment>
<keyword evidence="1" id="KW-0472">Membrane</keyword>
<dbReference type="PROSITE" id="PS52016">
    <property type="entry name" value="TONB_DEPENDENT_REC_3"/>
    <property type="match status" value="1"/>
</dbReference>
<evidence type="ECO:0000313" key="5">
    <source>
        <dbReference type="Proteomes" id="UP001200022"/>
    </source>
</evidence>